<feature type="compositionally biased region" description="Basic residues" evidence="1">
    <location>
        <begin position="1"/>
        <end position="15"/>
    </location>
</feature>
<accession>A0A1E7ELY7</accession>
<dbReference type="AlphaFoldDB" id="A0A1E7ELY7"/>
<sequence length="133" mass="15430">MPRASSKKNGKRKRSPLPINGIASRTRRQKNIVASWNIPVPITIEIISWFEQESLINFSVVSKQMHGIIHNEPGNKNKITSVFEVRGSSTLELFQNIRGYFLNEKTKKRLQSYNVMTFKGLHHFHHKDFSKLI</sequence>
<evidence type="ECO:0000313" key="2">
    <source>
        <dbReference type="EMBL" id="OEU06583.1"/>
    </source>
</evidence>
<dbReference type="InParanoid" id="A0A1E7ELY7"/>
<keyword evidence="3" id="KW-1185">Reference proteome</keyword>
<feature type="region of interest" description="Disordered" evidence="1">
    <location>
        <begin position="1"/>
        <end position="21"/>
    </location>
</feature>
<dbReference type="EMBL" id="KV784406">
    <property type="protein sequence ID" value="OEU06583.1"/>
    <property type="molecule type" value="Genomic_DNA"/>
</dbReference>
<evidence type="ECO:0000313" key="3">
    <source>
        <dbReference type="Proteomes" id="UP000095751"/>
    </source>
</evidence>
<organism evidence="2 3">
    <name type="scientific">Fragilariopsis cylindrus CCMP1102</name>
    <dbReference type="NCBI Taxonomy" id="635003"/>
    <lineage>
        <taxon>Eukaryota</taxon>
        <taxon>Sar</taxon>
        <taxon>Stramenopiles</taxon>
        <taxon>Ochrophyta</taxon>
        <taxon>Bacillariophyta</taxon>
        <taxon>Bacillariophyceae</taxon>
        <taxon>Bacillariophycidae</taxon>
        <taxon>Bacillariales</taxon>
        <taxon>Bacillariaceae</taxon>
        <taxon>Fragilariopsis</taxon>
    </lineage>
</organism>
<dbReference type="SUPFAM" id="SSF81383">
    <property type="entry name" value="F-box domain"/>
    <property type="match status" value="1"/>
</dbReference>
<dbReference type="Proteomes" id="UP000095751">
    <property type="component" value="Unassembled WGS sequence"/>
</dbReference>
<dbReference type="KEGG" id="fcy:FRACYDRAFT_272708"/>
<dbReference type="InterPro" id="IPR036047">
    <property type="entry name" value="F-box-like_dom_sf"/>
</dbReference>
<evidence type="ECO:0008006" key="4">
    <source>
        <dbReference type="Google" id="ProtNLM"/>
    </source>
</evidence>
<feature type="non-terminal residue" evidence="2">
    <location>
        <position position="133"/>
    </location>
</feature>
<protein>
    <recommendedName>
        <fullName evidence="4">F-box domain-containing protein</fullName>
    </recommendedName>
</protein>
<evidence type="ECO:0000256" key="1">
    <source>
        <dbReference type="SAM" id="MobiDB-lite"/>
    </source>
</evidence>
<gene>
    <name evidence="2" type="ORF">FRACYDRAFT_272708</name>
</gene>
<reference evidence="2 3" key="1">
    <citation type="submission" date="2016-09" db="EMBL/GenBank/DDBJ databases">
        <title>Extensive genetic diversity and differential bi-allelic expression allows diatom success in the polar Southern Ocean.</title>
        <authorList>
            <consortium name="DOE Joint Genome Institute"/>
            <person name="Mock T."/>
            <person name="Otillar R.P."/>
            <person name="Strauss J."/>
            <person name="Dupont C."/>
            <person name="Frickenhaus S."/>
            <person name="Maumus F."/>
            <person name="Mcmullan M."/>
            <person name="Sanges R."/>
            <person name="Schmutz J."/>
            <person name="Toseland A."/>
            <person name="Valas R."/>
            <person name="Veluchamy A."/>
            <person name="Ward B.J."/>
            <person name="Allen A."/>
            <person name="Barry K."/>
            <person name="Falciatore A."/>
            <person name="Ferrante M."/>
            <person name="Fortunato A.E."/>
            <person name="Gloeckner G."/>
            <person name="Gruber A."/>
            <person name="Hipkin R."/>
            <person name="Janech M."/>
            <person name="Kroth P."/>
            <person name="Leese F."/>
            <person name="Lindquist E."/>
            <person name="Lyon B.R."/>
            <person name="Martin J."/>
            <person name="Mayer C."/>
            <person name="Parker M."/>
            <person name="Quesneville H."/>
            <person name="Raymond J."/>
            <person name="Uhlig C."/>
            <person name="Valentin K.U."/>
            <person name="Worden A.Z."/>
            <person name="Armbrust E.V."/>
            <person name="Bowler C."/>
            <person name="Green B."/>
            <person name="Moulton V."/>
            <person name="Van Oosterhout C."/>
            <person name="Grigoriev I."/>
        </authorList>
    </citation>
    <scope>NUCLEOTIDE SEQUENCE [LARGE SCALE GENOMIC DNA]</scope>
    <source>
        <strain evidence="2 3">CCMP1102</strain>
    </source>
</reference>
<proteinExistence type="predicted"/>
<name>A0A1E7ELY7_9STRA</name>